<feature type="domain" description="tRNA(Ile)-lysidine/2-thiocytidine synthase N-terminal" evidence="7">
    <location>
        <begin position="28"/>
        <end position="205"/>
    </location>
</feature>
<comment type="similarity">
    <text evidence="6">Belongs to the tRNA(Ile)-lysidine synthase family.</text>
</comment>
<evidence type="ECO:0000256" key="2">
    <source>
        <dbReference type="ARBA" id="ARBA00022694"/>
    </source>
</evidence>
<evidence type="ECO:0000256" key="5">
    <source>
        <dbReference type="ARBA" id="ARBA00048539"/>
    </source>
</evidence>
<dbReference type="CDD" id="cd01992">
    <property type="entry name" value="TilS_N"/>
    <property type="match status" value="1"/>
</dbReference>
<comment type="domain">
    <text evidence="6">The N-terminal region contains the highly conserved SGGXDS motif, predicted to be a P-loop motif involved in ATP binding.</text>
</comment>
<dbReference type="PANTHER" id="PTHR43033">
    <property type="entry name" value="TRNA(ILE)-LYSIDINE SYNTHASE-RELATED"/>
    <property type="match status" value="1"/>
</dbReference>
<keyword evidence="4 6" id="KW-0067">ATP-binding</keyword>
<dbReference type="KEGG" id="salo:EF888_04170"/>
<comment type="subcellular location">
    <subcellularLocation>
        <location evidence="6">Cytoplasm</location>
    </subcellularLocation>
</comment>
<dbReference type="GO" id="GO:0032267">
    <property type="term" value="F:tRNA(Ile)-lysidine synthase activity"/>
    <property type="evidence" value="ECO:0007669"/>
    <property type="project" value="UniProtKB-EC"/>
</dbReference>
<dbReference type="Proteomes" id="UP000245390">
    <property type="component" value="Unassembled WGS sequence"/>
</dbReference>
<evidence type="ECO:0000313" key="8">
    <source>
        <dbReference type="EMBL" id="PWK58732.1"/>
    </source>
</evidence>
<dbReference type="InterPro" id="IPR014729">
    <property type="entry name" value="Rossmann-like_a/b/a_fold"/>
</dbReference>
<gene>
    <name evidence="6" type="primary">tilS</name>
    <name evidence="8" type="ORF">C8D95_101547</name>
</gene>
<reference evidence="8 9" key="1">
    <citation type="submission" date="2018-05" db="EMBL/GenBank/DDBJ databases">
        <title>Genomic Encyclopedia of Type Strains, Phase IV (KMG-IV): sequencing the most valuable type-strain genomes for metagenomic binning, comparative biology and taxonomic classification.</title>
        <authorList>
            <person name="Goeker M."/>
        </authorList>
    </citation>
    <scope>NUCLEOTIDE SEQUENCE [LARGE SCALE GENOMIC DNA]</scope>
    <source>
        <strain evidence="8 9">DSM 103371</strain>
    </source>
</reference>
<evidence type="ECO:0000256" key="6">
    <source>
        <dbReference type="HAMAP-Rule" id="MF_01161"/>
    </source>
</evidence>
<keyword evidence="2 6" id="KW-0819">tRNA processing</keyword>
<dbReference type="InterPro" id="IPR012795">
    <property type="entry name" value="tRNA_Ile_lys_synt_N"/>
</dbReference>
<keyword evidence="6" id="KW-0963">Cytoplasm</keyword>
<dbReference type="Pfam" id="PF01171">
    <property type="entry name" value="ATP_bind_3"/>
    <property type="match status" value="1"/>
</dbReference>
<feature type="binding site" evidence="6">
    <location>
        <begin position="32"/>
        <end position="37"/>
    </location>
    <ligand>
        <name>ATP</name>
        <dbReference type="ChEBI" id="CHEBI:30616"/>
    </ligand>
</feature>
<comment type="function">
    <text evidence="6">Ligates lysine onto the cytidine present at position 34 of the AUA codon-specific tRNA(Ile) that contains the anticodon CAU, in an ATP-dependent manner. Cytidine is converted to lysidine, thus changing the amino acid specificity of the tRNA from methionine to isoleucine.</text>
</comment>
<dbReference type="EC" id="6.3.4.19" evidence="6"/>
<dbReference type="EMBL" id="QGGV01000001">
    <property type="protein sequence ID" value="PWK58732.1"/>
    <property type="molecule type" value="Genomic_DNA"/>
</dbReference>
<evidence type="ECO:0000259" key="7">
    <source>
        <dbReference type="Pfam" id="PF01171"/>
    </source>
</evidence>
<evidence type="ECO:0000313" key="9">
    <source>
        <dbReference type="Proteomes" id="UP000245390"/>
    </source>
</evidence>
<dbReference type="SUPFAM" id="SSF52402">
    <property type="entry name" value="Adenine nucleotide alpha hydrolases-like"/>
    <property type="match status" value="1"/>
</dbReference>
<dbReference type="OrthoDB" id="9807403at2"/>
<dbReference type="NCBIfam" id="TIGR02432">
    <property type="entry name" value="lysidine_TilS_N"/>
    <property type="match status" value="1"/>
</dbReference>
<organism evidence="8 9">
    <name type="scientific">Silicimonas algicola</name>
    <dbReference type="NCBI Taxonomy" id="1826607"/>
    <lineage>
        <taxon>Bacteria</taxon>
        <taxon>Pseudomonadati</taxon>
        <taxon>Pseudomonadota</taxon>
        <taxon>Alphaproteobacteria</taxon>
        <taxon>Rhodobacterales</taxon>
        <taxon>Paracoccaceae</taxon>
    </lineage>
</organism>
<keyword evidence="1 6" id="KW-0436">Ligase</keyword>
<dbReference type="RefSeq" id="WP_109757588.1">
    <property type="nucleotide sequence ID" value="NZ_CP034588.1"/>
</dbReference>
<evidence type="ECO:0000256" key="3">
    <source>
        <dbReference type="ARBA" id="ARBA00022741"/>
    </source>
</evidence>
<proteinExistence type="inferred from homology"/>
<evidence type="ECO:0000256" key="4">
    <source>
        <dbReference type="ARBA" id="ARBA00022840"/>
    </source>
</evidence>
<dbReference type="InterPro" id="IPR012094">
    <property type="entry name" value="tRNA_Ile_lys_synt"/>
</dbReference>
<name>A0A316GDE0_9RHOB</name>
<dbReference type="HAMAP" id="MF_01161">
    <property type="entry name" value="tRNA_Ile_lys_synt"/>
    <property type="match status" value="1"/>
</dbReference>
<dbReference type="Gene3D" id="3.40.50.620">
    <property type="entry name" value="HUPs"/>
    <property type="match status" value="1"/>
</dbReference>
<dbReference type="GO" id="GO:0006400">
    <property type="term" value="P:tRNA modification"/>
    <property type="evidence" value="ECO:0007669"/>
    <property type="project" value="UniProtKB-UniRule"/>
</dbReference>
<comment type="catalytic activity">
    <reaction evidence="5 6">
        <text>cytidine(34) in tRNA(Ile2) + L-lysine + ATP = lysidine(34) in tRNA(Ile2) + AMP + diphosphate + H(+)</text>
        <dbReference type="Rhea" id="RHEA:43744"/>
        <dbReference type="Rhea" id="RHEA-COMP:10625"/>
        <dbReference type="Rhea" id="RHEA-COMP:10670"/>
        <dbReference type="ChEBI" id="CHEBI:15378"/>
        <dbReference type="ChEBI" id="CHEBI:30616"/>
        <dbReference type="ChEBI" id="CHEBI:32551"/>
        <dbReference type="ChEBI" id="CHEBI:33019"/>
        <dbReference type="ChEBI" id="CHEBI:82748"/>
        <dbReference type="ChEBI" id="CHEBI:83665"/>
        <dbReference type="ChEBI" id="CHEBI:456215"/>
        <dbReference type="EC" id="6.3.4.19"/>
    </reaction>
</comment>
<protein>
    <recommendedName>
        <fullName evidence="6">tRNA(Ile)-lysidine synthase</fullName>
        <ecNumber evidence="6">6.3.4.19</ecNumber>
    </recommendedName>
    <alternativeName>
        <fullName evidence="6">tRNA(Ile)-2-lysyl-cytidine synthase</fullName>
    </alternativeName>
    <alternativeName>
        <fullName evidence="6">tRNA(Ile)-lysidine synthetase</fullName>
    </alternativeName>
</protein>
<keyword evidence="9" id="KW-1185">Reference proteome</keyword>
<accession>A0A316GDE0</accession>
<dbReference type="PANTHER" id="PTHR43033:SF1">
    <property type="entry name" value="TRNA(ILE)-LYSIDINE SYNTHASE-RELATED"/>
    <property type="match status" value="1"/>
</dbReference>
<dbReference type="InterPro" id="IPR011063">
    <property type="entry name" value="TilS/TtcA_N"/>
</dbReference>
<evidence type="ECO:0000256" key="1">
    <source>
        <dbReference type="ARBA" id="ARBA00022598"/>
    </source>
</evidence>
<dbReference type="GO" id="GO:0005524">
    <property type="term" value="F:ATP binding"/>
    <property type="evidence" value="ECO:0007669"/>
    <property type="project" value="UniProtKB-UniRule"/>
</dbReference>
<dbReference type="AlphaFoldDB" id="A0A316GDE0"/>
<sequence length="422" mass="45929">MIAPTSPADRLRHVIDRFFTNAQPRRLGVAVSGGSDSMALLNLIVAGATARDVEVRAVTVDHGLRPEAKDEAAMVAAFCSSLGIPHDTLPWSGWDGRGNLQAMARQARYGMIREWASAGGVDLVALGHTLDDQAETVLMHLARRSGVDGLAGMAERFERDGLPYVRPLIGQQRRNLRAYLEEHGIRWCDDPSNDDVSFERVRARRALSILSDLGIDADALGDVAANARSAKVALDLCAWREVNGDESVEDRGDIVLSEGPHDEEIGRRILIGALRWISGEVYPPRAASLVEMRSALAQAERHTLQGCLVSREICPHGSGHRLRITREFRTVETLRSPTDSVWDGRWRLDGPHSADLEIGALGQGLSACPDWRDTGLPRTSLLASPAIWRGDTLIAAPLAGLPNGWTAQATGRGNFADFLLSR</sequence>
<dbReference type="GO" id="GO:0005737">
    <property type="term" value="C:cytoplasm"/>
    <property type="evidence" value="ECO:0007669"/>
    <property type="project" value="UniProtKB-SubCell"/>
</dbReference>
<comment type="caution">
    <text evidence="8">The sequence shown here is derived from an EMBL/GenBank/DDBJ whole genome shotgun (WGS) entry which is preliminary data.</text>
</comment>
<keyword evidence="3 6" id="KW-0547">Nucleotide-binding</keyword>